<proteinExistence type="predicted"/>
<evidence type="ECO:0000313" key="2">
    <source>
        <dbReference type="EMBL" id="OAA80081.1"/>
    </source>
</evidence>
<evidence type="ECO:0000313" key="3">
    <source>
        <dbReference type="Proteomes" id="UP000076881"/>
    </source>
</evidence>
<evidence type="ECO:0000256" key="1">
    <source>
        <dbReference type="SAM" id="MobiDB-lite"/>
    </source>
</evidence>
<sequence>MPLFSKYENGKFRSGNWYCGCDEEARWYTSSKEGSKGERFARCKQSGTDHDCKFFLTEKDEAEARLSKSVTVSPSTPRTPLSHRTVEAMPTPNTGSSSRTLFGGGSRARRVASMSDSPTARRFVDADGDDGDLADFVVRQLRQDGIALKSSTESVIRYAIGSRIGKYEAAQKNSNDSLTLALEKLDRLESGASG</sequence>
<feature type="region of interest" description="Disordered" evidence="1">
    <location>
        <begin position="69"/>
        <end position="105"/>
    </location>
</feature>
<protein>
    <recommendedName>
        <fullName evidence="4">Zinc finger, GRF-type</fullName>
    </recommendedName>
</protein>
<organism evidence="2 3">
    <name type="scientific">Akanthomyces lecanii RCEF 1005</name>
    <dbReference type="NCBI Taxonomy" id="1081108"/>
    <lineage>
        <taxon>Eukaryota</taxon>
        <taxon>Fungi</taxon>
        <taxon>Dikarya</taxon>
        <taxon>Ascomycota</taxon>
        <taxon>Pezizomycotina</taxon>
        <taxon>Sordariomycetes</taxon>
        <taxon>Hypocreomycetidae</taxon>
        <taxon>Hypocreales</taxon>
        <taxon>Cordycipitaceae</taxon>
        <taxon>Akanthomyces</taxon>
        <taxon>Cordyceps confragosa</taxon>
    </lineage>
</organism>
<dbReference type="AlphaFoldDB" id="A0A168J6Z7"/>
<dbReference type="STRING" id="1081108.A0A168J6Z7"/>
<evidence type="ECO:0008006" key="4">
    <source>
        <dbReference type="Google" id="ProtNLM"/>
    </source>
</evidence>
<dbReference type="OrthoDB" id="430051at2759"/>
<comment type="caution">
    <text evidence="2">The sequence shown here is derived from an EMBL/GenBank/DDBJ whole genome shotgun (WGS) entry which is preliminary data.</text>
</comment>
<dbReference type="Proteomes" id="UP000076881">
    <property type="component" value="Unassembled WGS sequence"/>
</dbReference>
<feature type="compositionally biased region" description="Polar residues" evidence="1">
    <location>
        <begin position="69"/>
        <end position="79"/>
    </location>
</feature>
<name>A0A168J6Z7_CORDF</name>
<gene>
    <name evidence="2" type="ORF">LEL_03567</name>
</gene>
<keyword evidence="3" id="KW-1185">Reference proteome</keyword>
<accession>A0A168J6Z7</accession>
<reference evidence="2 3" key="1">
    <citation type="journal article" date="2016" name="Genome Biol. Evol.">
        <title>Divergent and convergent evolution of fungal pathogenicity.</title>
        <authorList>
            <person name="Shang Y."/>
            <person name="Xiao G."/>
            <person name="Zheng P."/>
            <person name="Cen K."/>
            <person name="Zhan S."/>
            <person name="Wang C."/>
        </authorList>
    </citation>
    <scope>NUCLEOTIDE SEQUENCE [LARGE SCALE GENOMIC DNA]</scope>
    <source>
        <strain evidence="2 3">RCEF 1005</strain>
    </source>
</reference>
<dbReference type="EMBL" id="AZHF01000002">
    <property type="protein sequence ID" value="OAA80081.1"/>
    <property type="molecule type" value="Genomic_DNA"/>
</dbReference>
<feature type="compositionally biased region" description="Polar residues" evidence="1">
    <location>
        <begin position="91"/>
        <end position="100"/>
    </location>
</feature>